<protein>
    <submittedName>
        <fullName evidence="1">Uncharacterized protein</fullName>
    </submittedName>
</protein>
<sequence>MAAFVLPAAAGWTRCYRGGASPRWGMTAGRRPTDTSPASQPPPVRVGDAAPAPVLPPTAAAAASPPTRRALLRSVVATTAGAALAAGLAAPYPPPALAGRPEGVNNPQLLPHPTTTIIDLEKWLPEGEEARLRRMIASLEAKTGIKVRILTQRYPSTPGSAIVDYWGVDDNTIVLVADYFGGSGNLLKWNVGAAEVIQRKTPPRYWSLLASRYGNKFYVEKNGEDGAIYNSVACVASCLASEAGCKVPPPDPKI</sequence>
<keyword evidence="2" id="KW-1185">Reference proteome</keyword>
<evidence type="ECO:0000313" key="2">
    <source>
        <dbReference type="Proteomes" id="UP000798662"/>
    </source>
</evidence>
<dbReference type="EMBL" id="CM020618">
    <property type="protein sequence ID" value="KAK1858641.1"/>
    <property type="molecule type" value="Genomic_DNA"/>
</dbReference>
<reference evidence="1" key="1">
    <citation type="submission" date="2019-11" db="EMBL/GenBank/DDBJ databases">
        <title>Nori genome reveals adaptations in red seaweeds to the harsh intertidal environment.</title>
        <authorList>
            <person name="Wang D."/>
            <person name="Mao Y."/>
        </authorList>
    </citation>
    <scope>NUCLEOTIDE SEQUENCE</scope>
    <source>
        <tissue evidence="1">Gametophyte</tissue>
    </source>
</reference>
<gene>
    <name evidence="1" type="ORF">I4F81_001242</name>
</gene>
<accession>A0ACC3BLN1</accession>
<evidence type="ECO:0000313" key="1">
    <source>
        <dbReference type="EMBL" id="KAK1858641.1"/>
    </source>
</evidence>
<name>A0ACC3BLN1_PYRYE</name>
<proteinExistence type="predicted"/>
<comment type="caution">
    <text evidence="1">The sequence shown here is derived from an EMBL/GenBank/DDBJ whole genome shotgun (WGS) entry which is preliminary data.</text>
</comment>
<dbReference type="Proteomes" id="UP000798662">
    <property type="component" value="Chromosome 1"/>
</dbReference>
<organism evidence="1 2">
    <name type="scientific">Pyropia yezoensis</name>
    <name type="common">Susabi-nori</name>
    <name type="synonym">Porphyra yezoensis</name>
    <dbReference type="NCBI Taxonomy" id="2788"/>
    <lineage>
        <taxon>Eukaryota</taxon>
        <taxon>Rhodophyta</taxon>
        <taxon>Bangiophyceae</taxon>
        <taxon>Bangiales</taxon>
        <taxon>Bangiaceae</taxon>
        <taxon>Pyropia</taxon>
    </lineage>
</organism>